<dbReference type="GO" id="GO:0004553">
    <property type="term" value="F:hydrolase activity, hydrolyzing O-glycosyl compounds"/>
    <property type="evidence" value="ECO:0007669"/>
    <property type="project" value="InterPro"/>
</dbReference>
<evidence type="ECO:0000256" key="1">
    <source>
        <dbReference type="ARBA" id="ARBA00009809"/>
    </source>
</evidence>
<comment type="similarity">
    <text evidence="1 2">Belongs to the glycosyl hydrolase 35 family.</text>
</comment>
<keyword evidence="6" id="KW-1185">Reference proteome</keyword>
<dbReference type="Gene3D" id="3.20.20.80">
    <property type="entry name" value="Glycosidases"/>
    <property type="match status" value="1"/>
</dbReference>
<dbReference type="InterPro" id="IPR017853">
    <property type="entry name" value="GH"/>
</dbReference>
<gene>
    <name evidence="5" type="ORF">ETU37_16315</name>
</gene>
<dbReference type="AlphaFoldDB" id="A0A4V1Z1G3"/>
<dbReference type="Proteomes" id="UP000291189">
    <property type="component" value="Unassembled WGS sequence"/>
</dbReference>
<feature type="domain" description="Glycoside hydrolase 35 catalytic" evidence="3">
    <location>
        <begin position="26"/>
        <end position="194"/>
    </location>
</feature>
<evidence type="ECO:0000259" key="3">
    <source>
        <dbReference type="Pfam" id="PF01301"/>
    </source>
</evidence>
<dbReference type="Pfam" id="PF01301">
    <property type="entry name" value="Glyco_hydro_35"/>
    <property type="match status" value="1"/>
</dbReference>
<dbReference type="RefSeq" id="WP_129988397.1">
    <property type="nucleotide sequence ID" value="NZ_SDPU01000028.1"/>
</dbReference>
<reference evidence="5 6" key="1">
    <citation type="submission" date="2019-01" db="EMBL/GenBank/DDBJ databases">
        <title>Nocardioides guangzhouensis sp. nov., an actinobacterium isolated from soil.</title>
        <authorList>
            <person name="Fu Y."/>
            <person name="Cai Y."/>
            <person name="Lin Z."/>
            <person name="Chen P."/>
        </authorList>
    </citation>
    <scope>NUCLEOTIDE SEQUENCE [LARGE SCALE GENOMIC DNA]</scope>
    <source>
        <strain evidence="5 6">NBRC 105384</strain>
    </source>
</reference>
<protein>
    <submittedName>
        <fullName evidence="5">Glycosyl hydrolase</fullName>
    </submittedName>
</protein>
<accession>A0A4V1Z1G3</accession>
<dbReference type="SUPFAM" id="SSF51445">
    <property type="entry name" value="(Trans)glycosidases"/>
    <property type="match status" value="1"/>
</dbReference>
<dbReference type="InterPro" id="IPR054746">
    <property type="entry name" value="GLMA-like_second"/>
</dbReference>
<dbReference type="Gene3D" id="3.40.50.880">
    <property type="match status" value="1"/>
</dbReference>
<evidence type="ECO:0000256" key="2">
    <source>
        <dbReference type="RuleBase" id="RU003679"/>
    </source>
</evidence>
<dbReference type="PANTHER" id="PTHR23421">
    <property type="entry name" value="BETA-GALACTOSIDASE RELATED"/>
    <property type="match status" value="1"/>
</dbReference>
<proteinExistence type="inferred from homology"/>
<dbReference type="Pfam" id="PF22369">
    <property type="entry name" value="GLMA_2nd"/>
    <property type="match status" value="1"/>
</dbReference>
<comment type="caution">
    <text evidence="5">The sequence shown here is derived from an EMBL/GenBank/DDBJ whole genome shotgun (WGS) entry which is preliminary data.</text>
</comment>
<evidence type="ECO:0000259" key="4">
    <source>
        <dbReference type="Pfam" id="PF22369"/>
    </source>
</evidence>
<dbReference type="InterPro" id="IPR029062">
    <property type="entry name" value="Class_I_gatase-like"/>
</dbReference>
<dbReference type="PRINTS" id="PR00742">
    <property type="entry name" value="GLHYDRLASE35"/>
</dbReference>
<evidence type="ECO:0000313" key="6">
    <source>
        <dbReference type="Proteomes" id="UP000291189"/>
    </source>
</evidence>
<sequence length="823" mass="88597">MSSASPDRSIPAVQTTRSVRLERRRILVDGRPRILMAGEVHYFRLHREDWADRLDKLVASGCDAAAVYMPWLVHETADGRIDLTGETSPYRDLVGFLDLAAERGLLVIARPGPFVMAELKNEGIPFRVYDEHPDAVPLGWDGVPAPSRTLDYLEPGYLADAERWYAAIMPVLAERQVSRGGPVVAVQLDNEVGMLSWVTNTPELSDGFLTGLAERVEQTVGRDAAVTRFGADPKDLDAWVAWFRAGGTGGTEEQQLAVHHEIGDFHRDRYATYLRRLHHVARANGVEDVPYVINLHGTGEGRGRTFPIGISQLSRAYAGVPQMTSGSDHYLGELTVENVPDLYTVNTFMGSVHDADQPLTSLEFEAGTGDYGEDLSRLVSPETTELKTRLCVAQGNRLISYYLFAGGHNPPLDSKVGDGNDRIAFTGERHGFAAPVDPEGGLNATYDTVTSAVRAVHGAEHLLADMDPEHDDVLLAYVPDHYLTEYAHPASPRRRHVVVELERFRGMGTRDILARALVLGGYSFTSADLSAADLDPRGPVVALASPPVLGRAVQERLAGFVRAGGRLLLHGVLPVLDDDGTACTVLADALGLEAGRRVDGGPHLFPSVLIPGQPEVRVGVLQHLDASGSTEVTPMATDVMDGSTVVAEVAAPGGGRAVVVSCDYPCHLDVWRALLVRLGVERRLVTPGSTPGLVAGTTTDARGQRLLHLLNVAPTAQDFGVTIDGASYADGATVHLPARAGLMLPVDVRLDGGVLRWATTELDGAGDGSTMLLRRLDRPASALVETDREVDADDDVVVTRTGSGWLLTWPGGTASGTVRVRLR</sequence>
<dbReference type="InterPro" id="IPR001944">
    <property type="entry name" value="Glycoside_Hdrlase_35"/>
</dbReference>
<dbReference type="OrthoDB" id="9813184at2"/>
<keyword evidence="5" id="KW-0378">Hydrolase</keyword>
<dbReference type="EMBL" id="SDPU01000028">
    <property type="protein sequence ID" value="RYU10806.1"/>
    <property type="molecule type" value="Genomic_DNA"/>
</dbReference>
<feature type="domain" description="GLMA-like second" evidence="4">
    <location>
        <begin position="511"/>
        <end position="600"/>
    </location>
</feature>
<dbReference type="GO" id="GO:0005975">
    <property type="term" value="P:carbohydrate metabolic process"/>
    <property type="evidence" value="ECO:0007669"/>
    <property type="project" value="InterPro"/>
</dbReference>
<organism evidence="5 6">
    <name type="scientific">Nocardioides iriomotensis</name>
    <dbReference type="NCBI Taxonomy" id="715784"/>
    <lineage>
        <taxon>Bacteria</taxon>
        <taxon>Bacillati</taxon>
        <taxon>Actinomycetota</taxon>
        <taxon>Actinomycetes</taxon>
        <taxon>Propionibacteriales</taxon>
        <taxon>Nocardioidaceae</taxon>
        <taxon>Nocardioides</taxon>
    </lineage>
</organism>
<dbReference type="InterPro" id="IPR031330">
    <property type="entry name" value="Gly_Hdrlase_35_cat"/>
</dbReference>
<name>A0A4V1Z1G3_9ACTN</name>
<evidence type="ECO:0000313" key="5">
    <source>
        <dbReference type="EMBL" id="RYU10806.1"/>
    </source>
</evidence>